<dbReference type="SMART" id="SM01018">
    <property type="entry name" value="B12-binding_2"/>
    <property type="match status" value="1"/>
</dbReference>
<dbReference type="CDD" id="cd02070">
    <property type="entry name" value="corrinoid_protein_B12-BD"/>
    <property type="match status" value="1"/>
</dbReference>
<dbReference type="AlphaFoldDB" id="X1Q6Z0"/>
<dbReference type="Gene3D" id="1.10.1240.10">
    <property type="entry name" value="Methionine synthase domain"/>
    <property type="match status" value="1"/>
</dbReference>
<evidence type="ECO:0000259" key="4">
    <source>
        <dbReference type="PROSITE" id="PS51332"/>
    </source>
</evidence>
<dbReference type="Pfam" id="PF02310">
    <property type="entry name" value="B12-binding"/>
    <property type="match status" value="1"/>
</dbReference>
<feature type="domain" description="B12-binding" evidence="4">
    <location>
        <begin position="111"/>
        <end position="241"/>
    </location>
</feature>
<accession>X1Q6Z0</accession>
<dbReference type="PANTHER" id="PTHR45833">
    <property type="entry name" value="METHIONINE SYNTHASE"/>
    <property type="match status" value="1"/>
</dbReference>
<dbReference type="Gene3D" id="3.40.50.280">
    <property type="entry name" value="Cobalamin-binding domain"/>
    <property type="match status" value="1"/>
</dbReference>
<dbReference type="PANTHER" id="PTHR45833:SF1">
    <property type="entry name" value="METHIONINE SYNTHASE"/>
    <property type="match status" value="1"/>
</dbReference>
<proteinExistence type="inferred from homology"/>
<dbReference type="GO" id="GO:0031419">
    <property type="term" value="F:cobalamin binding"/>
    <property type="evidence" value="ECO:0007669"/>
    <property type="project" value="InterPro"/>
</dbReference>
<dbReference type="InterPro" id="IPR050554">
    <property type="entry name" value="Met_Synthase/Corrinoid"/>
</dbReference>
<dbReference type="PROSITE" id="PS51332">
    <property type="entry name" value="B12_BINDING"/>
    <property type="match status" value="1"/>
</dbReference>
<dbReference type="SUPFAM" id="SSF47644">
    <property type="entry name" value="Methionine synthase domain"/>
    <property type="match status" value="1"/>
</dbReference>
<keyword evidence="3" id="KW-0170">Cobalt</keyword>
<gene>
    <name evidence="6" type="ORF">S12H4_05491</name>
</gene>
<reference evidence="6" key="1">
    <citation type="journal article" date="2014" name="Front. Microbiol.">
        <title>High frequency of phylogenetically diverse reductive dehalogenase-homologous genes in deep subseafloor sedimentary metagenomes.</title>
        <authorList>
            <person name="Kawai M."/>
            <person name="Futagami T."/>
            <person name="Toyoda A."/>
            <person name="Takaki Y."/>
            <person name="Nishi S."/>
            <person name="Hori S."/>
            <person name="Arai W."/>
            <person name="Tsubouchi T."/>
            <person name="Morono Y."/>
            <person name="Uchiyama I."/>
            <person name="Ito T."/>
            <person name="Fujiyama A."/>
            <person name="Inagaki F."/>
            <person name="Takami H."/>
        </authorList>
    </citation>
    <scope>NUCLEOTIDE SEQUENCE</scope>
    <source>
        <strain evidence="6">Expedition CK06-06</strain>
    </source>
</reference>
<evidence type="ECO:0000259" key="5">
    <source>
        <dbReference type="PROSITE" id="PS51337"/>
    </source>
</evidence>
<dbReference type="GO" id="GO:0008705">
    <property type="term" value="F:methionine synthase activity"/>
    <property type="evidence" value="ECO:0007669"/>
    <property type="project" value="TreeGrafter"/>
</dbReference>
<evidence type="ECO:0000313" key="6">
    <source>
        <dbReference type="EMBL" id="GAI64287.1"/>
    </source>
</evidence>
<dbReference type="FunFam" id="3.40.50.280:FF:000003">
    <property type="entry name" value="Dimethylamine methyltransferase corrinoid protein"/>
    <property type="match status" value="1"/>
</dbReference>
<dbReference type="GO" id="GO:0046653">
    <property type="term" value="P:tetrahydrofolate metabolic process"/>
    <property type="evidence" value="ECO:0007669"/>
    <property type="project" value="TreeGrafter"/>
</dbReference>
<keyword evidence="2" id="KW-0479">Metal-binding</keyword>
<dbReference type="InterPro" id="IPR036594">
    <property type="entry name" value="Meth_synthase_dom"/>
</dbReference>
<name>X1Q6Z0_9ZZZZ</name>
<sequence length="241" mass="25221">MLGLHKHLFYSAHLNEVSSEHDGDPVAHVVGGGEVMCDDKKVVQLVKEALAEGLPAMDILEQGLVSGVRALGQLFKDGEVYLPEILISTRAMNKGLEELQPHLAGADIHQKGTVVLGTVEGDLHDIGKNLVGMMLGSNGFNVVDVGVDVSADSFASAAKESNADVVAMSGLLTTTMTYMPTVIDALEKAGLKNKVKVMIGGAPVSRAYADEIGAEGFAEDCASAVDEAARLIALVAKEGLR</sequence>
<evidence type="ECO:0008006" key="7">
    <source>
        <dbReference type="Google" id="ProtNLM"/>
    </source>
</evidence>
<protein>
    <recommendedName>
        <fullName evidence="7">B12-binding domain-containing protein</fullName>
    </recommendedName>
</protein>
<dbReference type="GO" id="GO:0046872">
    <property type="term" value="F:metal ion binding"/>
    <property type="evidence" value="ECO:0007669"/>
    <property type="project" value="UniProtKB-KW"/>
</dbReference>
<dbReference type="InterPro" id="IPR003759">
    <property type="entry name" value="Cbl-bd_cap"/>
</dbReference>
<dbReference type="EMBL" id="BARW01001826">
    <property type="protein sequence ID" value="GAI64287.1"/>
    <property type="molecule type" value="Genomic_DNA"/>
</dbReference>
<evidence type="ECO:0000256" key="1">
    <source>
        <dbReference type="ARBA" id="ARBA00010854"/>
    </source>
</evidence>
<feature type="domain" description="B12-binding N-terminal" evidence="5">
    <location>
        <begin position="17"/>
        <end position="111"/>
    </location>
</feature>
<dbReference type="Pfam" id="PF02607">
    <property type="entry name" value="B12-binding_2"/>
    <property type="match status" value="1"/>
</dbReference>
<dbReference type="PROSITE" id="PS51337">
    <property type="entry name" value="B12_BINDING_NTER"/>
    <property type="match status" value="1"/>
</dbReference>
<dbReference type="GO" id="GO:0050667">
    <property type="term" value="P:homocysteine metabolic process"/>
    <property type="evidence" value="ECO:0007669"/>
    <property type="project" value="TreeGrafter"/>
</dbReference>
<evidence type="ECO:0000256" key="3">
    <source>
        <dbReference type="ARBA" id="ARBA00023285"/>
    </source>
</evidence>
<dbReference type="InterPro" id="IPR006158">
    <property type="entry name" value="Cobalamin-bd"/>
</dbReference>
<dbReference type="InterPro" id="IPR036724">
    <property type="entry name" value="Cobalamin-bd_sf"/>
</dbReference>
<dbReference type="GO" id="GO:0005829">
    <property type="term" value="C:cytosol"/>
    <property type="evidence" value="ECO:0007669"/>
    <property type="project" value="TreeGrafter"/>
</dbReference>
<comment type="caution">
    <text evidence="6">The sequence shown here is derived from an EMBL/GenBank/DDBJ whole genome shotgun (WGS) entry which is preliminary data.</text>
</comment>
<comment type="similarity">
    <text evidence="1">Belongs to the methylamine corrinoid protein family.</text>
</comment>
<organism evidence="6">
    <name type="scientific">marine sediment metagenome</name>
    <dbReference type="NCBI Taxonomy" id="412755"/>
    <lineage>
        <taxon>unclassified sequences</taxon>
        <taxon>metagenomes</taxon>
        <taxon>ecological metagenomes</taxon>
    </lineage>
</organism>
<dbReference type="SUPFAM" id="SSF52242">
    <property type="entry name" value="Cobalamin (vitamin B12)-binding domain"/>
    <property type="match status" value="1"/>
</dbReference>
<evidence type="ECO:0000256" key="2">
    <source>
        <dbReference type="ARBA" id="ARBA00022723"/>
    </source>
</evidence>